<dbReference type="EMBL" id="JBHULU010000037">
    <property type="protein sequence ID" value="MFD2516008.1"/>
    <property type="molecule type" value="Genomic_DNA"/>
</dbReference>
<sequence length="60" mass="6865">MDWYNFLWGIVFILVGIILLLILFSYDEKERDWLDIGNAGLISGAGFGILMGLYFIITSF</sequence>
<evidence type="ECO:0000313" key="2">
    <source>
        <dbReference type="EMBL" id="MFD2516008.1"/>
    </source>
</evidence>
<feature type="transmembrane region" description="Helical" evidence="1">
    <location>
        <begin position="36"/>
        <end position="57"/>
    </location>
</feature>
<evidence type="ECO:0000313" key="3">
    <source>
        <dbReference type="Proteomes" id="UP001597544"/>
    </source>
</evidence>
<proteinExistence type="predicted"/>
<name>A0ABW5IRN4_9BACT</name>
<dbReference type="Proteomes" id="UP001597544">
    <property type="component" value="Unassembled WGS sequence"/>
</dbReference>
<dbReference type="RefSeq" id="WP_377511963.1">
    <property type="nucleotide sequence ID" value="NZ_JBHULU010000037.1"/>
</dbReference>
<comment type="caution">
    <text evidence="2">The sequence shown here is derived from an EMBL/GenBank/DDBJ whole genome shotgun (WGS) entry which is preliminary data.</text>
</comment>
<keyword evidence="1" id="KW-1133">Transmembrane helix</keyword>
<accession>A0ABW5IRN4</accession>
<gene>
    <name evidence="2" type="ORF">ACFSRY_19200</name>
</gene>
<protein>
    <submittedName>
        <fullName evidence="2">Uncharacterized protein</fullName>
    </submittedName>
</protein>
<keyword evidence="1" id="KW-0472">Membrane</keyword>
<evidence type="ECO:0000256" key="1">
    <source>
        <dbReference type="SAM" id="Phobius"/>
    </source>
</evidence>
<feature type="transmembrane region" description="Helical" evidence="1">
    <location>
        <begin position="6"/>
        <end position="24"/>
    </location>
</feature>
<reference evidence="3" key="1">
    <citation type="journal article" date="2019" name="Int. J. Syst. Evol. Microbiol.">
        <title>The Global Catalogue of Microorganisms (GCM) 10K type strain sequencing project: providing services to taxonomists for standard genome sequencing and annotation.</title>
        <authorList>
            <consortium name="The Broad Institute Genomics Platform"/>
            <consortium name="The Broad Institute Genome Sequencing Center for Infectious Disease"/>
            <person name="Wu L."/>
            <person name="Ma J."/>
        </authorList>
    </citation>
    <scope>NUCLEOTIDE SEQUENCE [LARGE SCALE GENOMIC DNA]</scope>
    <source>
        <strain evidence="3">KCTC 42498</strain>
    </source>
</reference>
<organism evidence="2 3">
    <name type="scientific">Pontibacter locisalis</name>
    <dbReference type="NCBI Taxonomy" id="1719035"/>
    <lineage>
        <taxon>Bacteria</taxon>
        <taxon>Pseudomonadati</taxon>
        <taxon>Bacteroidota</taxon>
        <taxon>Cytophagia</taxon>
        <taxon>Cytophagales</taxon>
        <taxon>Hymenobacteraceae</taxon>
        <taxon>Pontibacter</taxon>
    </lineage>
</organism>
<keyword evidence="1" id="KW-0812">Transmembrane</keyword>
<keyword evidence="3" id="KW-1185">Reference proteome</keyword>